<dbReference type="Pfam" id="PF00096">
    <property type="entry name" value="zf-C2H2"/>
    <property type="match status" value="2"/>
</dbReference>
<keyword evidence="11" id="KW-1185">Reference proteome</keyword>
<dbReference type="FunFam" id="3.30.160.60:FF:000135">
    <property type="entry name" value="Zinc finger protein 358"/>
    <property type="match status" value="1"/>
</dbReference>
<reference evidence="10 11" key="1">
    <citation type="submission" date="2019-09" db="EMBL/GenBank/DDBJ databases">
        <title>Bird 10,000 Genomes (B10K) Project - Family phase.</title>
        <authorList>
            <person name="Zhang G."/>
        </authorList>
    </citation>
    <scope>NUCLEOTIDE SEQUENCE [LARGE SCALE GENOMIC DNA]</scope>
    <source>
        <strain evidence="10">B10K-DU-021-26</strain>
        <tissue evidence="10">Mixed tissue sample</tissue>
    </source>
</reference>
<keyword evidence="3" id="KW-0479">Metal-binding</keyword>
<evidence type="ECO:0000313" key="10">
    <source>
        <dbReference type="EMBL" id="NWQ84909.1"/>
    </source>
</evidence>
<comment type="subcellular location">
    <subcellularLocation>
        <location evidence="1">Nucleus</location>
    </subcellularLocation>
</comment>
<evidence type="ECO:0000256" key="2">
    <source>
        <dbReference type="ARBA" id="ARBA00006991"/>
    </source>
</evidence>
<dbReference type="PANTHER" id="PTHR23226:SF416">
    <property type="entry name" value="FI01424P"/>
    <property type="match status" value="1"/>
</dbReference>
<name>A0A7K4SJ76_COLPI</name>
<feature type="domain" description="C2H2-type" evidence="9">
    <location>
        <begin position="1"/>
        <end position="26"/>
    </location>
</feature>
<evidence type="ECO:0000256" key="6">
    <source>
        <dbReference type="ARBA" id="ARBA00022833"/>
    </source>
</evidence>
<dbReference type="GO" id="GO:0000978">
    <property type="term" value="F:RNA polymerase II cis-regulatory region sequence-specific DNA binding"/>
    <property type="evidence" value="ECO:0007669"/>
    <property type="project" value="TreeGrafter"/>
</dbReference>
<evidence type="ECO:0000256" key="7">
    <source>
        <dbReference type="ARBA" id="ARBA00023242"/>
    </source>
</evidence>
<keyword evidence="4" id="KW-0677">Repeat</keyword>
<evidence type="ECO:0000256" key="8">
    <source>
        <dbReference type="PROSITE-ProRule" id="PRU00042"/>
    </source>
</evidence>
<keyword evidence="5 8" id="KW-0863">Zinc-finger</keyword>
<dbReference type="SUPFAM" id="SSF57667">
    <property type="entry name" value="beta-beta-alpha zinc fingers"/>
    <property type="match status" value="1"/>
</dbReference>
<organism evidence="10 11">
    <name type="scientific">Columbina picui</name>
    <name type="common">Picui ground-dove</name>
    <dbReference type="NCBI Taxonomy" id="115618"/>
    <lineage>
        <taxon>Eukaryota</taxon>
        <taxon>Metazoa</taxon>
        <taxon>Chordata</taxon>
        <taxon>Craniata</taxon>
        <taxon>Vertebrata</taxon>
        <taxon>Euteleostomi</taxon>
        <taxon>Archelosauria</taxon>
        <taxon>Archosauria</taxon>
        <taxon>Dinosauria</taxon>
        <taxon>Saurischia</taxon>
        <taxon>Theropoda</taxon>
        <taxon>Coelurosauria</taxon>
        <taxon>Aves</taxon>
        <taxon>Neognathae</taxon>
        <taxon>Neoaves</taxon>
        <taxon>Columbimorphae</taxon>
        <taxon>Columbiformes</taxon>
        <taxon>Columbidae</taxon>
        <taxon>Columbina</taxon>
    </lineage>
</organism>
<evidence type="ECO:0000256" key="1">
    <source>
        <dbReference type="ARBA" id="ARBA00004123"/>
    </source>
</evidence>
<dbReference type="Gene3D" id="3.30.160.60">
    <property type="entry name" value="Classic Zinc Finger"/>
    <property type="match status" value="2"/>
</dbReference>
<dbReference type="EMBL" id="VYZG01009326">
    <property type="protein sequence ID" value="NWQ84909.1"/>
    <property type="molecule type" value="Genomic_DNA"/>
</dbReference>
<feature type="non-terminal residue" evidence="10">
    <location>
        <position position="56"/>
    </location>
</feature>
<proteinExistence type="inferred from homology"/>
<dbReference type="GO" id="GO:0005634">
    <property type="term" value="C:nucleus"/>
    <property type="evidence" value="ECO:0007669"/>
    <property type="project" value="UniProtKB-SubCell"/>
</dbReference>
<keyword evidence="7" id="KW-0539">Nucleus</keyword>
<comment type="similarity">
    <text evidence="2">Belongs to the krueppel C2H2-type zinc-finger protein family.</text>
</comment>
<evidence type="ECO:0000259" key="9">
    <source>
        <dbReference type="PROSITE" id="PS50157"/>
    </source>
</evidence>
<dbReference type="GO" id="GO:0008270">
    <property type="term" value="F:zinc ion binding"/>
    <property type="evidence" value="ECO:0007669"/>
    <property type="project" value="UniProtKB-KW"/>
</dbReference>
<dbReference type="GO" id="GO:0000981">
    <property type="term" value="F:DNA-binding transcription factor activity, RNA polymerase II-specific"/>
    <property type="evidence" value="ECO:0007669"/>
    <property type="project" value="TreeGrafter"/>
</dbReference>
<accession>A0A7K4SJ76</accession>
<feature type="domain" description="C2H2-type" evidence="9">
    <location>
        <begin position="27"/>
        <end position="49"/>
    </location>
</feature>
<dbReference type="PROSITE" id="PS50157">
    <property type="entry name" value="ZINC_FINGER_C2H2_2"/>
    <property type="match status" value="2"/>
</dbReference>
<dbReference type="PROSITE" id="PS00028">
    <property type="entry name" value="ZINC_FINGER_C2H2_1"/>
    <property type="match status" value="2"/>
</dbReference>
<dbReference type="InterPro" id="IPR013087">
    <property type="entry name" value="Znf_C2H2_type"/>
</dbReference>
<protein>
    <submittedName>
        <fullName evidence="10">Z585B protein</fullName>
    </submittedName>
</protein>
<dbReference type="PANTHER" id="PTHR23226">
    <property type="entry name" value="ZINC FINGER AND SCAN DOMAIN-CONTAINING"/>
    <property type="match status" value="1"/>
</dbReference>
<gene>
    <name evidence="10" type="primary">Znf585b</name>
    <name evidence="10" type="ORF">COLPIC_R02771</name>
</gene>
<evidence type="ECO:0000313" key="11">
    <source>
        <dbReference type="Proteomes" id="UP000530263"/>
    </source>
</evidence>
<comment type="caution">
    <text evidence="10">The sequence shown here is derived from an EMBL/GenBank/DDBJ whole genome shotgun (WGS) entry which is preliminary data.</text>
</comment>
<evidence type="ECO:0000256" key="5">
    <source>
        <dbReference type="ARBA" id="ARBA00022771"/>
    </source>
</evidence>
<dbReference type="InterPro" id="IPR036236">
    <property type="entry name" value="Znf_C2H2_sf"/>
</dbReference>
<keyword evidence="6" id="KW-0862">Zinc</keyword>
<dbReference type="AlphaFoldDB" id="A0A7K4SJ76"/>
<feature type="non-terminal residue" evidence="10">
    <location>
        <position position="1"/>
    </location>
</feature>
<dbReference type="SMART" id="SM00355">
    <property type="entry name" value="ZnF_C2H2"/>
    <property type="match status" value="2"/>
</dbReference>
<evidence type="ECO:0000256" key="3">
    <source>
        <dbReference type="ARBA" id="ARBA00022723"/>
    </source>
</evidence>
<dbReference type="OrthoDB" id="654211at2759"/>
<evidence type="ECO:0000256" key="4">
    <source>
        <dbReference type="ARBA" id="ARBA00022737"/>
    </source>
</evidence>
<sequence length="56" mass="6628">CTDCCRRFRYKEKLIIHQRIHNGVKPFVCSDCGKSFRHKHNLISHQRIHGTPSLQP</sequence>
<dbReference type="Proteomes" id="UP000530263">
    <property type="component" value="Unassembled WGS sequence"/>
</dbReference>